<dbReference type="GO" id="GO:0048544">
    <property type="term" value="P:recognition of pollen"/>
    <property type="evidence" value="ECO:0007669"/>
    <property type="project" value="InterPro"/>
</dbReference>
<dbReference type="PANTHER" id="PTHR32444:SF235">
    <property type="entry name" value="OS01G0783900 PROTEIN"/>
    <property type="match status" value="1"/>
</dbReference>
<sequence length="422" mass="47642">MEGSSSVSNFFTFLCCMLFFFLSLNSISALDNLRANQTLIDGSIIVSDGGHFELGFISPGRSTNRYVGIWYKKTMKKAIVWIANRESPLSTTSGILKLDSKGSLIILNGSDVVWSSNYSTSVNNPVVQLLDSGNLVIRDENDNGTENYLWQSFDTPGNTLLPGYKLGWNLETGIERYLSSWISEDDPSPGEYTYHINRSGFPQLILRKGSALDFRPGPWNGVHFSGTPNSKPDLIYKYDFISNNKELYYHYEVVNSSVAMRRILDSLGNIQTWTWTEKSESWQLYFTAQRDECDRYALCGAYGSCDINSSPACACLDGFEPKSEKEWETANWLRGCVRKVKLSCAEGDGFVKHSGLILPYTQRSWFDKNMSLDDCKRVCLKNCSCTAYASTDIRGGGRGCLLWFNELIDMREHKEDGQDLYI</sequence>
<dbReference type="InterPro" id="IPR000858">
    <property type="entry name" value="S_locus_glycoprot_dom"/>
</dbReference>
<dbReference type="Gene3D" id="3.50.4.10">
    <property type="entry name" value="Hepatocyte Growth Factor"/>
    <property type="match status" value="1"/>
</dbReference>
<dbReference type="Pfam" id="PF01453">
    <property type="entry name" value="B_lectin"/>
    <property type="match status" value="1"/>
</dbReference>
<dbReference type="SUPFAM" id="SSF51110">
    <property type="entry name" value="alpha-D-mannose-specific plant lectins"/>
    <property type="match status" value="1"/>
</dbReference>
<dbReference type="CDD" id="cd01098">
    <property type="entry name" value="PAN_AP_plant"/>
    <property type="match status" value="1"/>
</dbReference>
<keyword evidence="5" id="KW-0675">Receptor</keyword>
<dbReference type="Pfam" id="PF00954">
    <property type="entry name" value="S_locus_glycop"/>
    <property type="match status" value="1"/>
</dbReference>
<dbReference type="CDD" id="cd00028">
    <property type="entry name" value="B_lectin"/>
    <property type="match status" value="1"/>
</dbReference>
<dbReference type="InterPro" id="IPR003609">
    <property type="entry name" value="Pan_app"/>
</dbReference>
<dbReference type="EMBL" id="CP093343">
    <property type="protein sequence ID" value="WOG85088.1"/>
    <property type="molecule type" value="Genomic_DNA"/>
</dbReference>
<evidence type="ECO:0000256" key="2">
    <source>
        <dbReference type="ARBA" id="ARBA00022553"/>
    </source>
</evidence>
<dbReference type="PANTHER" id="PTHR32444">
    <property type="entry name" value="BULB-TYPE LECTIN DOMAIN-CONTAINING PROTEIN"/>
    <property type="match status" value="1"/>
</dbReference>
<dbReference type="PIRSF" id="PIRSF002686">
    <property type="entry name" value="SLG"/>
    <property type="match status" value="1"/>
</dbReference>
<dbReference type="FunFam" id="2.90.10.10:FF:000004">
    <property type="entry name" value="G-type lectin S-receptor-like serine/threonine-protein kinase"/>
    <property type="match status" value="1"/>
</dbReference>
<reference evidence="10" key="1">
    <citation type="journal article" date="2016" name="Nat. Genet.">
        <title>A high-quality carrot genome assembly provides new insights into carotenoid accumulation and asterid genome evolution.</title>
        <authorList>
            <person name="Iorizzo M."/>
            <person name="Ellison S."/>
            <person name="Senalik D."/>
            <person name="Zeng P."/>
            <person name="Satapoomin P."/>
            <person name="Huang J."/>
            <person name="Bowman M."/>
            <person name="Iovene M."/>
            <person name="Sanseverino W."/>
            <person name="Cavagnaro P."/>
            <person name="Yildiz M."/>
            <person name="Macko-Podgorni A."/>
            <person name="Moranska E."/>
            <person name="Grzebelus E."/>
            <person name="Grzebelus D."/>
            <person name="Ashrafi H."/>
            <person name="Zheng Z."/>
            <person name="Cheng S."/>
            <person name="Spooner D."/>
            <person name="Van Deynze A."/>
            <person name="Simon P."/>
        </authorList>
    </citation>
    <scope>NUCLEOTIDE SEQUENCE</scope>
    <source>
        <tissue evidence="10">Leaf</tissue>
    </source>
</reference>
<dbReference type="FunFam" id="3.50.4.10:FF:000002">
    <property type="entry name" value="G-type lectin S-receptor-like serine/threonine-protein kinase"/>
    <property type="match status" value="1"/>
</dbReference>
<evidence type="ECO:0000256" key="5">
    <source>
        <dbReference type="ARBA" id="ARBA00023170"/>
    </source>
</evidence>
<name>A0AAF0WBG1_DAUCS</name>
<keyword evidence="4" id="KW-1015">Disulfide bond</keyword>
<evidence type="ECO:0000256" key="3">
    <source>
        <dbReference type="ARBA" id="ARBA00022729"/>
    </source>
</evidence>
<dbReference type="InterPro" id="IPR036426">
    <property type="entry name" value="Bulb-type_lectin_dom_sf"/>
</dbReference>
<feature type="chain" id="PRO_5042024110" evidence="7">
    <location>
        <begin position="30"/>
        <end position="422"/>
    </location>
</feature>
<evidence type="ECO:0000313" key="11">
    <source>
        <dbReference type="Proteomes" id="UP000077755"/>
    </source>
</evidence>
<protein>
    <submittedName>
        <fullName evidence="10">Uncharacterized protein</fullName>
    </submittedName>
</protein>
<dbReference type="AlphaFoldDB" id="A0AAF0WBG1"/>
<dbReference type="Gene3D" id="2.90.10.10">
    <property type="entry name" value="Bulb-type lectin domain"/>
    <property type="match status" value="1"/>
</dbReference>
<dbReference type="Proteomes" id="UP000077755">
    <property type="component" value="Chromosome 1"/>
</dbReference>
<dbReference type="SMART" id="SM00108">
    <property type="entry name" value="B_lectin"/>
    <property type="match status" value="1"/>
</dbReference>
<evidence type="ECO:0000259" key="9">
    <source>
        <dbReference type="PROSITE" id="PS50948"/>
    </source>
</evidence>
<evidence type="ECO:0000256" key="1">
    <source>
        <dbReference type="ARBA" id="ARBA00003061"/>
    </source>
</evidence>
<gene>
    <name evidence="10" type="ORF">DCAR_0104275</name>
</gene>
<evidence type="ECO:0000313" key="10">
    <source>
        <dbReference type="EMBL" id="WOG85088.1"/>
    </source>
</evidence>
<dbReference type="KEGG" id="dcr:108223904"/>
<dbReference type="InterPro" id="IPR001480">
    <property type="entry name" value="Bulb-type_lectin_dom"/>
</dbReference>
<dbReference type="InterPro" id="IPR035446">
    <property type="entry name" value="SLSG/EP1"/>
</dbReference>
<feature type="signal peptide" evidence="7">
    <location>
        <begin position="1"/>
        <end position="29"/>
    </location>
</feature>
<keyword evidence="3 7" id="KW-0732">Signal</keyword>
<dbReference type="Pfam" id="PF08276">
    <property type="entry name" value="PAN_2"/>
    <property type="match status" value="1"/>
</dbReference>
<organism evidence="10 11">
    <name type="scientific">Daucus carota subsp. sativus</name>
    <name type="common">Carrot</name>
    <dbReference type="NCBI Taxonomy" id="79200"/>
    <lineage>
        <taxon>Eukaryota</taxon>
        <taxon>Viridiplantae</taxon>
        <taxon>Streptophyta</taxon>
        <taxon>Embryophyta</taxon>
        <taxon>Tracheophyta</taxon>
        <taxon>Spermatophyta</taxon>
        <taxon>Magnoliopsida</taxon>
        <taxon>eudicotyledons</taxon>
        <taxon>Gunneridae</taxon>
        <taxon>Pentapetalae</taxon>
        <taxon>asterids</taxon>
        <taxon>campanulids</taxon>
        <taxon>Apiales</taxon>
        <taxon>Apiaceae</taxon>
        <taxon>Apioideae</taxon>
        <taxon>Scandiceae</taxon>
        <taxon>Daucinae</taxon>
        <taxon>Daucus</taxon>
        <taxon>Daucus sect. Daucus</taxon>
    </lineage>
</organism>
<comment type="function">
    <text evidence="1">Involved in sporophytic self-incompatibility system (the inability of flowering plants to achieve self-fertilization).</text>
</comment>
<evidence type="ECO:0000256" key="7">
    <source>
        <dbReference type="SAM" id="SignalP"/>
    </source>
</evidence>
<feature type="domain" description="Bulb-type lectin" evidence="8">
    <location>
        <begin position="30"/>
        <end position="150"/>
    </location>
</feature>
<proteinExistence type="predicted"/>
<evidence type="ECO:0000256" key="4">
    <source>
        <dbReference type="ARBA" id="ARBA00023157"/>
    </source>
</evidence>
<dbReference type="PROSITE" id="PS50927">
    <property type="entry name" value="BULB_LECTIN"/>
    <property type="match status" value="1"/>
</dbReference>
<feature type="domain" description="Apple" evidence="9">
    <location>
        <begin position="344"/>
        <end position="422"/>
    </location>
</feature>
<accession>A0AAF0WBG1</accession>
<dbReference type="SMART" id="SM00473">
    <property type="entry name" value="PAN_AP"/>
    <property type="match status" value="1"/>
</dbReference>
<keyword evidence="6" id="KW-0325">Glycoprotein</keyword>
<reference evidence="10" key="2">
    <citation type="submission" date="2022-03" db="EMBL/GenBank/DDBJ databases">
        <title>Draft title - Genomic analysis of global carrot germplasm unveils the trajectory of domestication and the origin of high carotenoid orange carrot.</title>
        <authorList>
            <person name="Iorizzo M."/>
            <person name="Ellison S."/>
            <person name="Senalik D."/>
            <person name="Macko-Podgorni A."/>
            <person name="Grzebelus D."/>
            <person name="Bostan H."/>
            <person name="Rolling W."/>
            <person name="Curaba J."/>
            <person name="Simon P."/>
        </authorList>
    </citation>
    <scope>NUCLEOTIDE SEQUENCE</scope>
    <source>
        <tissue evidence="10">Leaf</tissue>
    </source>
</reference>
<keyword evidence="2" id="KW-0597">Phosphoprotein</keyword>
<evidence type="ECO:0000256" key="6">
    <source>
        <dbReference type="ARBA" id="ARBA00023180"/>
    </source>
</evidence>
<keyword evidence="11" id="KW-1185">Reference proteome</keyword>
<dbReference type="PROSITE" id="PS50948">
    <property type="entry name" value="PAN"/>
    <property type="match status" value="1"/>
</dbReference>
<evidence type="ECO:0000259" key="8">
    <source>
        <dbReference type="PROSITE" id="PS50927"/>
    </source>
</evidence>